<dbReference type="PANTHER" id="PTHR36700">
    <property type="entry name" value="CRISPR SYSTEM CMR SUBUNIT CMR4"/>
    <property type="match status" value="1"/>
</dbReference>
<reference evidence="3 4" key="1">
    <citation type="submission" date="2016-02" db="EMBL/GenBank/DDBJ databases">
        <title>Complete genome sequence of Geobacillus subterraneus KCTC 3922T.</title>
        <authorList>
            <person name="Lee D.-W."/>
            <person name="Lee Y.-J."/>
            <person name="Lee S.-J."/>
            <person name="Park G.-S."/>
            <person name="Lee S.-J."/>
            <person name="Shin J.-H."/>
        </authorList>
    </citation>
    <scope>NUCLEOTIDE SEQUENCE [LARGE SCALE GENOMIC DNA]</scope>
    <source>
        <strain evidence="3 4">KCTC 3922</strain>
    </source>
</reference>
<dbReference type="InterPro" id="IPR013410">
    <property type="entry name" value="CRISPR-assoc_RAMP_Cmr4"/>
</dbReference>
<keyword evidence="4" id="KW-1185">Reference proteome</keyword>
<dbReference type="Proteomes" id="UP000076226">
    <property type="component" value="Chromosome"/>
</dbReference>
<dbReference type="InterPro" id="IPR005537">
    <property type="entry name" value="RAMP_III_fam"/>
</dbReference>
<dbReference type="Pfam" id="PF03787">
    <property type="entry name" value="RAMPs"/>
    <property type="match status" value="1"/>
</dbReference>
<protein>
    <submittedName>
        <fullName evidence="3">Type III-B CRISPR module RAMP protein Cmr4</fullName>
    </submittedName>
</protein>
<dbReference type="RefSeq" id="WP_063166862.1">
    <property type="nucleotide sequence ID" value="NZ_CP014342.1"/>
</dbReference>
<evidence type="ECO:0000313" key="3">
    <source>
        <dbReference type="EMBL" id="AMX84692.1"/>
    </source>
</evidence>
<organism evidence="3 4">
    <name type="scientific">Geobacillus subterraneus</name>
    <dbReference type="NCBI Taxonomy" id="129338"/>
    <lineage>
        <taxon>Bacteria</taxon>
        <taxon>Bacillati</taxon>
        <taxon>Bacillota</taxon>
        <taxon>Bacilli</taxon>
        <taxon>Bacillales</taxon>
        <taxon>Anoxybacillaceae</taxon>
        <taxon>Geobacillus</taxon>
    </lineage>
</organism>
<dbReference type="PANTHER" id="PTHR36700:SF1">
    <property type="entry name" value="CRISPR SYSTEM CMR SUBUNIT CMR4"/>
    <property type="match status" value="1"/>
</dbReference>
<evidence type="ECO:0000313" key="4">
    <source>
        <dbReference type="Proteomes" id="UP000076226"/>
    </source>
</evidence>
<gene>
    <name evidence="3" type="ORF">GS3922_14115</name>
</gene>
<name>A0ABM6AEA7_9BACL</name>
<keyword evidence="1" id="KW-0051">Antiviral defense</keyword>
<feature type="domain" description="CRISPR type III-associated protein" evidence="2">
    <location>
        <begin position="10"/>
        <end position="290"/>
    </location>
</feature>
<sequence>MYSIVRPFVLHAVTSVHAGSGSEIGLVDLPIQREKHTGFPKIESSSLKGAVRYHMVQALPEEKKELDLIFGADRGEESVTQASAIALSDARVLLFPVKSLRGVFAWITCPHVLERWNQEMSIHQETISKENAFQPLPVPAPNTVSSDRLMAVNGRIVLEEYTFDVTISREAQQLAEQLATLIGEYSRLRLPERLVVLSDDDFVDFVKLSTEVNARIRISHETGTVDNGALWYEENVPPETFFYSFLYIGHARGNGINGLTTANDIEQYLVKSGKFPSVFQLGGNSTLGRGMMRTIWL</sequence>
<accession>A0ABM6AEA7</accession>
<proteinExistence type="predicted"/>
<evidence type="ECO:0000259" key="2">
    <source>
        <dbReference type="Pfam" id="PF03787"/>
    </source>
</evidence>
<evidence type="ECO:0000256" key="1">
    <source>
        <dbReference type="ARBA" id="ARBA00023118"/>
    </source>
</evidence>
<dbReference type="NCBIfam" id="TIGR02580">
    <property type="entry name" value="cas_RAMP_Cmr4"/>
    <property type="match status" value="1"/>
</dbReference>
<dbReference type="EMBL" id="CP014342">
    <property type="protein sequence ID" value="AMX84692.1"/>
    <property type="molecule type" value="Genomic_DNA"/>
</dbReference>